<gene>
    <name evidence="3" type="primary">CHKov2</name>
</gene>
<dbReference type="PANTHER" id="PTHR11012:SF6">
    <property type="entry name" value="CHK DOMAIN OV1-RELATED"/>
    <property type="match status" value="1"/>
</dbReference>
<dbReference type="Proteomes" id="UP001652628">
    <property type="component" value="Chromosome 3"/>
</dbReference>
<dbReference type="PANTHER" id="PTHR11012">
    <property type="entry name" value="PROTEIN KINASE-LIKE DOMAIN-CONTAINING"/>
    <property type="match status" value="1"/>
</dbReference>
<dbReference type="GeneID" id="108007933"/>
<dbReference type="InterPro" id="IPR004119">
    <property type="entry name" value="EcKL"/>
</dbReference>
<dbReference type="CTD" id="43068"/>
<sequence length="411" mass="48008">MTDQATPKWVNKELFHGLLEQNNKNFKAILKFVPTSAISKGENYLTIVLRIQIEMQLNDSDDSTEDISYILKIPLVPEGEENDFKDMFDAELDMYDHLIPELEDLYAKNTAISPKFKPVHLKFPGNSVKIDYILLEDLRKKGYRNADRTQGLEQFEVEAALKKLAQWHAASAKRVVELGEYEKDIRESYFTAEHQKLLDEFNINFCMPFLECMQKYNLEPGQLVLISDYTSHLTDLNIEFGKNDPMELSVLNHGDFWCNNFMFKYKDDSEVEDVCFVDFQLPKFGTPAQDLFCMLMTSPKFSIKLDKFDHFIEYYHQQLVEHLSLLNYNRNAPTLAQFHTHLYRYSLWAFICAQRMLPIVLLPPDVDSNIGNVMGNSEEAIAFKRKMFLLPAYVDQIKVILPWLINRGYIR</sequence>
<name>A0AB40DCQ7_DROSZ</name>
<organism evidence="2 3">
    <name type="scientific">Drosophila suzukii</name>
    <name type="common">Spotted-wing drosophila fruit fly</name>
    <dbReference type="NCBI Taxonomy" id="28584"/>
    <lineage>
        <taxon>Eukaryota</taxon>
        <taxon>Metazoa</taxon>
        <taxon>Ecdysozoa</taxon>
        <taxon>Arthropoda</taxon>
        <taxon>Hexapoda</taxon>
        <taxon>Insecta</taxon>
        <taxon>Pterygota</taxon>
        <taxon>Neoptera</taxon>
        <taxon>Endopterygota</taxon>
        <taxon>Diptera</taxon>
        <taxon>Brachycera</taxon>
        <taxon>Muscomorpha</taxon>
        <taxon>Ephydroidea</taxon>
        <taxon>Drosophilidae</taxon>
        <taxon>Drosophila</taxon>
        <taxon>Sophophora</taxon>
    </lineage>
</organism>
<reference evidence="3" key="1">
    <citation type="submission" date="2025-08" db="UniProtKB">
        <authorList>
            <consortium name="RefSeq"/>
        </authorList>
    </citation>
    <scope>IDENTIFICATION</scope>
</reference>
<proteinExistence type="predicted"/>
<dbReference type="SMART" id="SM00587">
    <property type="entry name" value="CHK"/>
    <property type="match status" value="1"/>
</dbReference>
<keyword evidence="2" id="KW-1185">Reference proteome</keyword>
<accession>A0AB40DCQ7</accession>
<protein>
    <submittedName>
        <fullName evidence="3">Uncharacterized protein CHKov2 isoform X1</fullName>
    </submittedName>
</protein>
<dbReference type="InterPro" id="IPR015897">
    <property type="entry name" value="CHK_kinase-like"/>
</dbReference>
<dbReference type="AlphaFoldDB" id="A0AB40DCQ7"/>
<evidence type="ECO:0000259" key="1">
    <source>
        <dbReference type="SMART" id="SM00587"/>
    </source>
</evidence>
<dbReference type="Pfam" id="PF02958">
    <property type="entry name" value="EcKL"/>
    <property type="match status" value="1"/>
</dbReference>
<dbReference type="RefSeq" id="XP_065721963.1">
    <property type="nucleotide sequence ID" value="XM_065865891.2"/>
</dbReference>
<evidence type="ECO:0000313" key="2">
    <source>
        <dbReference type="Proteomes" id="UP001652628"/>
    </source>
</evidence>
<dbReference type="InterPro" id="IPR011009">
    <property type="entry name" value="Kinase-like_dom_sf"/>
</dbReference>
<dbReference type="Gene3D" id="3.90.1200.10">
    <property type="match status" value="1"/>
</dbReference>
<feature type="domain" description="CHK kinase-like" evidence="1">
    <location>
        <begin position="133"/>
        <end position="325"/>
    </location>
</feature>
<dbReference type="SUPFAM" id="SSF56112">
    <property type="entry name" value="Protein kinase-like (PK-like)"/>
    <property type="match status" value="1"/>
</dbReference>
<evidence type="ECO:0000313" key="3">
    <source>
        <dbReference type="RefSeq" id="XP_065721963.1"/>
    </source>
</evidence>